<keyword evidence="13" id="KW-1185">Reference proteome</keyword>
<evidence type="ECO:0000256" key="5">
    <source>
        <dbReference type="ARBA" id="ARBA00022737"/>
    </source>
</evidence>
<dbReference type="InterPro" id="IPR001611">
    <property type="entry name" value="Leu-rich_rpt"/>
</dbReference>
<dbReference type="SUPFAM" id="SSF56112">
    <property type="entry name" value="Protein kinase-like (PK-like)"/>
    <property type="match status" value="1"/>
</dbReference>
<dbReference type="InterPro" id="IPR001245">
    <property type="entry name" value="Ser-Thr/Tyr_kinase_cat_dom"/>
</dbReference>
<organism evidence="12 13">
    <name type="scientific">Cuscuta epithymum</name>
    <dbReference type="NCBI Taxonomy" id="186058"/>
    <lineage>
        <taxon>Eukaryota</taxon>
        <taxon>Viridiplantae</taxon>
        <taxon>Streptophyta</taxon>
        <taxon>Embryophyta</taxon>
        <taxon>Tracheophyta</taxon>
        <taxon>Spermatophyta</taxon>
        <taxon>Magnoliopsida</taxon>
        <taxon>eudicotyledons</taxon>
        <taxon>Gunneridae</taxon>
        <taxon>Pentapetalae</taxon>
        <taxon>asterids</taxon>
        <taxon>lamiids</taxon>
        <taxon>Solanales</taxon>
        <taxon>Convolvulaceae</taxon>
        <taxon>Cuscuteae</taxon>
        <taxon>Cuscuta</taxon>
        <taxon>Cuscuta subgen. Cuscuta</taxon>
    </lineage>
</organism>
<feature type="region of interest" description="Disordered" evidence="9">
    <location>
        <begin position="243"/>
        <end position="349"/>
    </location>
</feature>
<proteinExistence type="predicted"/>
<comment type="subcellular location">
    <subcellularLocation>
        <location evidence="1">Membrane</location>
    </subcellularLocation>
</comment>
<dbReference type="FunFam" id="3.30.200.20:FF:000125">
    <property type="entry name" value="Protein STRUBBELIG-RECEPTOR FAMILY 8"/>
    <property type="match status" value="1"/>
</dbReference>
<dbReference type="InterPro" id="IPR032675">
    <property type="entry name" value="LRR_dom_sf"/>
</dbReference>
<protein>
    <recommendedName>
        <fullName evidence="11">Protein kinase domain-containing protein</fullName>
    </recommendedName>
</protein>
<feature type="domain" description="Protein kinase" evidence="11">
    <location>
        <begin position="489"/>
        <end position="773"/>
    </location>
</feature>
<dbReference type="InterPro" id="IPR046959">
    <property type="entry name" value="PRK1-6/SRF4-like"/>
</dbReference>
<sequence length="796" mass="85755">MGAYGFAVFCLNLKLLVGIFFILSVHSEDGTNPQDVAAITSLHAALGYPNLPGWIQNGSPCSGGWQGVSCDLSNIVSIIINGANLGGELGTDLGSFSSIKIIDLSNNHIGGAIPSKLPLTLEKLFLSDNNFTGNIPDSLSSLPNLLAMSLNNNHLSGKIPDSFEGLVHLVNLDLFNNNLSGRLPPSLRNLSLVTLHLQNNQLSGTLDVLQDLPLTELNIENNQFSGPIPQKLLAIPNFMKDGNPLNGSIAPSPPPTPSIPPSASPPTPSIPPSASPPTPSIPPSASPPTPSIPAFASPPTPSKPPSAAPHFIVAPMSVPAQPNTASGPGVQTYGQSPAEGPMSNKNKSSGSTKRIVWISIVSIISCIVLVLAALLCLPKRLWERKGTHDVVKKALEAVESNVKGKLSKLASPVKPYAQVLDVLKPIPSGRHETIMSIYDKDEIPPPPPPPIPQPPKEVTGAQQTIVKHSMTQLPPSYSVADLQQYTNSFSEDNVIGEGTLGKVFKAELPDGRLLAVKKLNKRVRDGQNDEEFLALVSDIDRIRHDNVVQLDGYCAEHGERLLVYEYCREGTLHNALHTPDKKLSWNMRINLALGAAKALEYLHETCDPPVVHRNFKSSNILLDHNDDGDLVVHISDCGLAPLMSSGDVSQLSGQLLTTYGYSAPEFESGIYTLESDVYSFGVVMLELLTGRLSYDRSLSGGEQSLVRWASPQLYDINALKMMVDPSLKGDYNEKSLSNFADIISSCVQKGPGFRPQMSHVVLDIIKMMDQDLILRAERLKARTLDDLDCHNMSTMA</sequence>
<dbReference type="Proteomes" id="UP001152523">
    <property type="component" value="Unassembled WGS sequence"/>
</dbReference>
<evidence type="ECO:0000256" key="3">
    <source>
        <dbReference type="ARBA" id="ARBA00022692"/>
    </source>
</evidence>
<gene>
    <name evidence="12" type="ORF">CEPIT_LOCUS14892</name>
</gene>
<keyword evidence="6 10" id="KW-1133">Transmembrane helix</keyword>
<dbReference type="Pfam" id="PF00560">
    <property type="entry name" value="LRR_1"/>
    <property type="match status" value="1"/>
</dbReference>
<dbReference type="InterPro" id="IPR013210">
    <property type="entry name" value="LRR_N_plant-typ"/>
</dbReference>
<accession>A0AAV0DH53</accession>
<dbReference type="Pfam" id="PF08263">
    <property type="entry name" value="LRRNT_2"/>
    <property type="match status" value="1"/>
</dbReference>
<keyword evidence="3 10" id="KW-0812">Transmembrane</keyword>
<dbReference type="Pfam" id="PF07714">
    <property type="entry name" value="PK_Tyr_Ser-Thr"/>
    <property type="match status" value="1"/>
</dbReference>
<comment type="caution">
    <text evidence="12">The sequence shown here is derived from an EMBL/GenBank/DDBJ whole genome shotgun (WGS) entry which is preliminary data.</text>
</comment>
<keyword evidence="4" id="KW-0732">Signal</keyword>
<dbReference type="SUPFAM" id="SSF52058">
    <property type="entry name" value="L domain-like"/>
    <property type="match status" value="1"/>
</dbReference>
<evidence type="ECO:0000256" key="6">
    <source>
        <dbReference type="ARBA" id="ARBA00022989"/>
    </source>
</evidence>
<dbReference type="Gene3D" id="3.30.200.20">
    <property type="entry name" value="Phosphorylase Kinase, domain 1"/>
    <property type="match status" value="1"/>
</dbReference>
<evidence type="ECO:0000313" key="13">
    <source>
        <dbReference type="Proteomes" id="UP001152523"/>
    </source>
</evidence>
<evidence type="ECO:0000256" key="9">
    <source>
        <dbReference type="SAM" id="MobiDB-lite"/>
    </source>
</evidence>
<evidence type="ECO:0000256" key="8">
    <source>
        <dbReference type="ARBA" id="ARBA00023170"/>
    </source>
</evidence>
<dbReference type="FunFam" id="3.80.10.10:FF:000062">
    <property type="entry name" value="protein STRUBBELIG-RECEPTOR FAMILY 3"/>
    <property type="match status" value="1"/>
</dbReference>
<evidence type="ECO:0000256" key="10">
    <source>
        <dbReference type="SAM" id="Phobius"/>
    </source>
</evidence>
<dbReference type="Pfam" id="PF13855">
    <property type="entry name" value="LRR_8"/>
    <property type="match status" value="1"/>
</dbReference>
<dbReference type="GO" id="GO:0016020">
    <property type="term" value="C:membrane"/>
    <property type="evidence" value="ECO:0007669"/>
    <property type="project" value="UniProtKB-SubCell"/>
</dbReference>
<feature type="transmembrane region" description="Helical" evidence="10">
    <location>
        <begin position="355"/>
        <end position="375"/>
    </location>
</feature>
<dbReference type="Gene3D" id="1.10.510.10">
    <property type="entry name" value="Transferase(Phosphotransferase) domain 1"/>
    <property type="match status" value="1"/>
</dbReference>
<feature type="transmembrane region" description="Helical" evidence="10">
    <location>
        <begin position="6"/>
        <end position="25"/>
    </location>
</feature>
<dbReference type="FunFam" id="1.10.510.10:FF:000095">
    <property type="entry name" value="protein STRUBBELIG-RECEPTOR FAMILY 8"/>
    <property type="match status" value="1"/>
</dbReference>
<evidence type="ECO:0000259" key="11">
    <source>
        <dbReference type="PROSITE" id="PS50011"/>
    </source>
</evidence>
<evidence type="ECO:0000256" key="2">
    <source>
        <dbReference type="ARBA" id="ARBA00022614"/>
    </source>
</evidence>
<dbReference type="GO" id="GO:0005524">
    <property type="term" value="F:ATP binding"/>
    <property type="evidence" value="ECO:0007669"/>
    <property type="project" value="InterPro"/>
</dbReference>
<dbReference type="PANTHER" id="PTHR48007:SF58">
    <property type="entry name" value="PROTEIN KINASE DOMAIN-CONTAINING PROTEIN"/>
    <property type="match status" value="1"/>
</dbReference>
<evidence type="ECO:0000256" key="1">
    <source>
        <dbReference type="ARBA" id="ARBA00004370"/>
    </source>
</evidence>
<keyword evidence="7 10" id="KW-0472">Membrane</keyword>
<keyword evidence="8" id="KW-0675">Receptor</keyword>
<evidence type="ECO:0000256" key="7">
    <source>
        <dbReference type="ARBA" id="ARBA00023136"/>
    </source>
</evidence>
<dbReference type="AlphaFoldDB" id="A0AAV0DH53"/>
<keyword evidence="5" id="KW-0677">Repeat</keyword>
<evidence type="ECO:0000313" key="12">
    <source>
        <dbReference type="EMBL" id="CAH9099264.1"/>
    </source>
</evidence>
<dbReference type="InterPro" id="IPR011009">
    <property type="entry name" value="Kinase-like_dom_sf"/>
</dbReference>
<dbReference type="InterPro" id="IPR000719">
    <property type="entry name" value="Prot_kinase_dom"/>
</dbReference>
<dbReference type="GO" id="GO:0004672">
    <property type="term" value="F:protein kinase activity"/>
    <property type="evidence" value="ECO:0007669"/>
    <property type="project" value="InterPro"/>
</dbReference>
<evidence type="ECO:0000256" key="4">
    <source>
        <dbReference type="ARBA" id="ARBA00022729"/>
    </source>
</evidence>
<dbReference type="PROSITE" id="PS50011">
    <property type="entry name" value="PROTEIN_KINASE_DOM"/>
    <property type="match status" value="1"/>
</dbReference>
<feature type="compositionally biased region" description="Pro residues" evidence="9">
    <location>
        <begin position="251"/>
        <end position="307"/>
    </location>
</feature>
<dbReference type="EMBL" id="CAMAPF010000104">
    <property type="protein sequence ID" value="CAH9099264.1"/>
    <property type="molecule type" value="Genomic_DNA"/>
</dbReference>
<dbReference type="Gene3D" id="3.80.10.10">
    <property type="entry name" value="Ribonuclease Inhibitor"/>
    <property type="match status" value="1"/>
</dbReference>
<name>A0AAV0DH53_9ASTE</name>
<reference evidence="12" key="1">
    <citation type="submission" date="2022-07" db="EMBL/GenBank/DDBJ databases">
        <authorList>
            <person name="Macas J."/>
            <person name="Novak P."/>
            <person name="Neumann P."/>
        </authorList>
    </citation>
    <scope>NUCLEOTIDE SEQUENCE</scope>
</reference>
<keyword evidence="2" id="KW-0433">Leucine-rich repeat</keyword>
<dbReference type="PANTHER" id="PTHR48007">
    <property type="entry name" value="LEUCINE-RICH REPEAT RECEPTOR-LIKE PROTEIN KINASE PXC1"/>
    <property type="match status" value="1"/>
</dbReference>